<keyword evidence="3" id="KW-1185">Reference proteome</keyword>
<accession>A0A2G8RNA2</accession>
<protein>
    <recommendedName>
        <fullName evidence="4">CCHC-type domain-containing protein</fullName>
    </recommendedName>
</protein>
<evidence type="ECO:0000313" key="3">
    <source>
        <dbReference type="Proteomes" id="UP000230002"/>
    </source>
</evidence>
<evidence type="ECO:0000256" key="1">
    <source>
        <dbReference type="SAM" id="MobiDB-lite"/>
    </source>
</evidence>
<evidence type="ECO:0008006" key="4">
    <source>
        <dbReference type="Google" id="ProtNLM"/>
    </source>
</evidence>
<reference evidence="2 3" key="1">
    <citation type="journal article" date="2015" name="Sci. Rep.">
        <title>Chromosome-level genome map provides insights into diverse defense mechanisms in the medicinal fungus Ganoderma sinense.</title>
        <authorList>
            <person name="Zhu Y."/>
            <person name="Xu J."/>
            <person name="Sun C."/>
            <person name="Zhou S."/>
            <person name="Xu H."/>
            <person name="Nelson D.R."/>
            <person name="Qian J."/>
            <person name="Song J."/>
            <person name="Luo H."/>
            <person name="Xiang L."/>
            <person name="Li Y."/>
            <person name="Xu Z."/>
            <person name="Ji A."/>
            <person name="Wang L."/>
            <person name="Lu S."/>
            <person name="Hayward A."/>
            <person name="Sun W."/>
            <person name="Li X."/>
            <person name="Schwartz D.C."/>
            <person name="Wang Y."/>
            <person name="Chen S."/>
        </authorList>
    </citation>
    <scope>NUCLEOTIDE SEQUENCE [LARGE SCALE GENOMIC DNA]</scope>
    <source>
        <strain evidence="2 3">ZZ0214-1</strain>
    </source>
</reference>
<feature type="compositionally biased region" description="Low complexity" evidence="1">
    <location>
        <begin position="563"/>
        <end position="589"/>
    </location>
</feature>
<dbReference type="Proteomes" id="UP000230002">
    <property type="component" value="Unassembled WGS sequence"/>
</dbReference>
<dbReference type="STRING" id="1077348.A0A2G8RNA2"/>
<dbReference type="OrthoDB" id="3260031at2759"/>
<name>A0A2G8RNA2_9APHY</name>
<evidence type="ECO:0000313" key="2">
    <source>
        <dbReference type="EMBL" id="PIL22989.1"/>
    </source>
</evidence>
<organism evidence="2 3">
    <name type="scientific">Ganoderma sinense ZZ0214-1</name>
    <dbReference type="NCBI Taxonomy" id="1077348"/>
    <lineage>
        <taxon>Eukaryota</taxon>
        <taxon>Fungi</taxon>
        <taxon>Dikarya</taxon>
        <taxon>Basidiomycota</taxon>
        <taxon>Agaricomycotina</taxon>
        <taxon>Agaricomycetes</taxon>
        <taxon>Polyporales</taxon>
        <taxon>Polyporaceae</taxon>
        <taxon>Ganoderma</taxon>
    </lineage>
</organism>
<feature type="region of interest" description="Disordered" evidence="1">
    <location>
        <begin position="557"/>
        <end position="594"/>
    </location>
</feature>
<feature type="region of interest" description="Disordered" evidence="1">
    <location>
        <begin position="1"/>
        <end position="20"/>
    </location>
</feature>
<dbReference type="AlphaFoldDB" id="A0A2G8RNA2"/>
<comment type="caution">
    <text evidence="2">The sequence shown here is derived from an EMBL/GenBank/DDBJ whole genome shotgun (WGS) entry which is preliminary data.</text>
</comment>
<gene>
    <name evidence="2" type="ORF">GSI_14296</name>
</gene>
<dbReference type="EMBL" id="AYKW01000068">
    <property type="protein sequence ID" value="PIL22989.1"/>
    <property type="molecule type" value="Genomic_DNA"/>
</dbReference>
<proteinExistence type="predicted"/>
<sequence length="687" mass="76996">MAQAAKQTMPVRGEKTCPKFDEADPTSLHRYFDDLEALFVRHSMPDADQDDWKVRKELAVRYPPAAVEYGWKSLPEFTEVTKNYTDFQDAVYALYPGVTKDREFTTTDVHRAIDEQLRVKYINDVNNYSRYYVKLRPMLANLLKKSRITNLEANQFLANALDPSLKPLITTRLLHAYSNRTADTPYTVEQFHQSTVYVFLHRNDDAEAIFRSPGSSSRTVGTPVAPPLVVAPAPVPVPATAPAPPIPQALPPIKQEDVKSLALLLQQQIAKNWHNQGPPRDHPPHMRGGFGGYGGGPNYGRRPIRCYYCGKENCDTKTCPEVMDDIRAHKIRRERNQIVLYDGSPLHVGFNGQTMREQVNTYCDRNAHTAPRPVDHMLLEIVPNAPECESQSLDYESAVQFHLAEAERLRNERSRNLKFDGVVIPRKIVVFLQLFVIRNAAYDVLLGRPFEVLLKAHTENFSPDLQFLTSAHDGSNRGFSDLEDLLEDGDATAFVFEYDAREDKASAVTYSKLPDLDSSSVTLAYLLSCDGFGLDTSTQEKLTQSHSVDVFLSSLESPAPEFSSPDRSSSSKTSKPTKQSTPSSPSRSSIAVPGPDHAALVDSFLATKKKYKPVALKTRPLLADLPEKFHIERKIIGDPLADMPPLNPQNPRLSSLPVHDTPPNVAPNFVHDTRIFYGRLSSTLWTI</sequence>